<comment type="caution">
    <text evidence="1">The sequence shown here is derived from an EMBL/GenBank/DDBJ whole genome shotgun (WGS) entry which is preliminary data.</text>
</comment>
<gene>
    <name evidence="1" type="ORF">ML536_05180</name>
</gene>
<dbReference type="Gene3D" id="3.40.1530.20">
    <property type="entry name" value="Protein of unknown function (DUF1491)"/>
    <property type="match status" value="1"/>
</dbReference>
<dbReference type="Pfam" id="PF07372">
    <property type="entry name" value="DUF1491"/>
    <property type="match status" value="1"/>
</dbReference>
<reference evidence="1" key="1">
    <citation type="submission" date="2022-03" db="EMBL/GenBank/DDBJ databases">
        <title>The complete genome sequence of a Methyloterrigena soli.</title>
        <authorList>
            <person name="Zi Z."/>
        </authorList>
    </citation>
    <scope>NUCLEOTIDE SEQUENCE</scope>
    <source>
        <strain evidence="1">M48</strain>
    </source>
</reference>
<keyword evidence="2" id="KW-1185">Reference proteome</keyword>
<dbReference type="EMBL" id="JALAZD010000001">
    <property type="protein sequence ID" value="MCI0126214.1"/>
    <property type="molecule type" value="Genomic_DNA"/>
</dbReference>
<protein>
    <submittedName>
        <fullName evidence="1">DUF1491 family protein</fullName>
    </submittedName>
</protein>
<dbReference type="RefSeq" id="WP_281735179.1">
    <property type="nucleotide sequence ID" value="NZ_JAKETQ010000001.1"/>
</dbReference>
<dbReference type="Proteomes" id="UP001156140">
    <property type="component" value="Unassembled WGS sequence"/>
</dbReference>
<name>A0AA41QKD1_9HYPH</name>
<evidence type="ECO:0000313" key="2">
    <source>
        <dbReference type="Proteomes" id="UP001156140"/>
    </source>
</evidence>
<sequence>MSQLRTDLWCAAFVRRHNDLGQFCVVSRRGDPVAGQVFIEVDHLNGTVSLYAPASAVARSEDDAADRLFELRFDHVEPGQVRDRLAREENFDPDFWVLSVETRGSELGLRVA</sequence>
<dbReference type="InterPro" id="IPR009964">
    <property type="entry name" value="DUF1491"/>
</dbReference>
<organism evidence="1 2">
    <name type="scientific">Paradevosia shaoguanensis</name>
    <dbReference type="NCBI Taxonomy" id="1335043"/>
    <lineage>
        <taxon>Bacteria</taxon>
        <taxon>Pseudomonadati</taxon>
        <taxon>Pseudomonadota</taxon>
        <taxon>Alphaproteobacteria</taxon>
        <taxon>Hyphomicrobiales</taxon>
        <taxon>Devosiaceae</taxon>
        <taxon>Paradevosia</taxon>
    </lineage>
</organism>
<accession>A0AA41QKD1</accession>
<dbReference type="AlphaFoldDB" id="A0AA41QKD1"/>
<proteinExistence type="predicted"/>
<evidence type="ECO:0000313" key="1">
    <source>
        <dbReference type="EMBL" id="MCI0126214.1"/>
    </source>
</evidence>